<proteinExistence type="predicted"/>
<keyword evidence="1" id="KW-1133">Transmembrane helix</keyword>
<protein>
    <submittedName>
        <fullName evidence="3">Uncharacterized protein</fullName>
    </submittedName>
</protein>
<keyword evidence="1" id="KW-0472">Membrane</keyword>
<feature type="transmembrane region" description="Helical" evidence="1">
    <location>
        <begin position="12"/>
        <end position="28"/>
    </location>
</feature>
<dbReference type="Proteomes" id="UP000190777">
    <property type="component" value="Unassembled WGS sequence"/>
</dbReference>
<gene>
    <name evidence="2" type="ORF">B5J93_09900</name>
    <name evidence="3" type="ORF">NCTC11012_00270</name>
</gene>
<evidence type="ECO:0000313" key="2">
    <source>
        <dbReference type="EMBL" id="OPH36054.1"/>
    </source>
</evidence>
<dbReference type="AlphaFoldDB" id="A0A378QMB3"/>
<feature type="transmembrane region" description="Helical" evidence="1">
    <location>
        <begin position="77"/>
        <end position="99"/>
    </location>
</feature>
<reference evidence="2 4" key="1">
    <citation type="submission" date="2017-03" db="EMBL/GenBank/DDBJ databases">
        <title>Draft genome sequence of Moraxella equi CCUG 4950T type strain.</title>
        <authorList>
            <person name="Salva-Serra F."/>
            <person name="Engstrom-Jakobsson H."/>
            <person name="Thorell K."/>
            <person name="Jaen-Luchoro D."/>
            <person name="Gonzales-Siles L."/>
            <person name="Karlsson R."/>
            <person name="Yazdan S."/>
            <person name="Boulund F."/>
            <person name="Johnning A."/>
            <person name="Engstrand L."/>
            <person name="Kristiansson E."/>
            <person name="Moore E."/>
        </authorList>
    </citation>
    <scope>NUCLEOTIDE SEQUENCE [LARGE SCALE GENOMIC DNA]</scope>
    <source>
        <strain evidence="2 4">CCUG 4950</strain>
    </source>
</reference>
<evidence type="ECO:0000313" key="4">
    <source>
        <dbReference type="Proteomes" id="UP000190777"/>
    </source>
</evidence>
<evidence type="ECO:0000313" key="5">
    <source>
        <dbReference type="Proteomes" id="UP000254618"/>
    </source>
</evidence>
<name>A0A378QMB3_9GAMM</name>
<dbReference type="EMBL" id="MXAP01000100">
    <property type="protein sequence ID" value="OPH36054.1"/>
    <property type="molecule type" value="Genomic_DNA"/>
</dbReference>
<evidence type="ECO:0000256" key="1">
    <source>
        <dbReference type="SAM" id="Phobius"/>
    </source>
</evidence>
<evidence type="ECO:0000313" key="3">
    <source>
        <dbReference type="EMBL" id="STZ02047.1"/>
    </source>
</evidence>
<dbReference type="RefSeq" id="WP_079326223.1">
    <property type="nucleotide sequence ID" value="NZ_MXAP01000100.1"/>
</dbReference>
<feature type="transmembrane region" description="Helical" evidence="1">
    <location>
        <begin position="48"/>
        <end position="65"/>
    </location>
</feature>
<organism evidence="3 5">
    <name type="scientific">Moraxella equi</name>
    <dbReference type="NCBI Taxonomy" id="60442"/>
    <lineage>
        <taxon>Bacteria</taxon>
        <taxon>Pseudomonadati</taxon>
        <taxon>Pseudomonadota</taxon>
        <taxon>Gammaproteobacteria</taxon>
        <taxon>Moraxellales</taxon>
        <taxon>Moraxellaceae</taxon>
        <taxon>Moraxella</taxon>
    </lineage>
</organism>
<reference evidence="3 5" key="2">
    <citation type="submission" date="2018-06" db="EMBL/GenBank/DDBJ databases">
        <authorList>
            <consortium name="Pathogen Informatics"/>
            <person name="Doyle S."/>
        </authorList>
    </citation>
    <scope>NUCLEOTIDE SEQUENCE [LARGE SCALE GENOMIC DNA]</scope>
    <source>
        <strain evidence="3 5">NCTC11012</strain>
    </source>
</reference>
<keyword evidence="1" id="KW-0812">Transmembrane</keyword>
<dbReference type="EMBL" id="UGQF01000001">
    <property type="protein sequence ID" value="STZ02047.1"/>
    <property type="molecule type" value="Genomic_DNA"/>
</dbReference>
<dbReference type="Proteomes" id="UP000254618">
    <property type="component" value="Unassembled WGS sequence"/>
</dbReference>
<keyword evidence="4" id="KW-1185">Reference proteome</keyword>
<sequence>MPQNLLENMPFLIKLLALLLGGIIALVLSGDIKIDDNDNANLKINGKVIIKLLCSIGLGLFLGEWTIDYWEFEHLNYYAQSAVLMMFSVFGMLIFGIVYRSIQLTLHEKTLSEIIIEVKNVVRAFLK</sequence>
<accession>A0A378QMB3</accession>